<keyword evidence="2" id="KW-0645">Protease</keyword>
<feature type="chain" id="PRO_5034053948" evidence="6">
    <location>
        <begin position="21"/>
        <end position="457"/>
    </location>
</feature>
<dbReference type="InterPro" id="IPR034193">
    <property type="entry name" value="PCSK9_ProteinaseK-like"/>
</dbReference>
<feature type="signal peptide" evidence="6">
    <location>
        <begin position="1"/>
        <end position="20"/>
    </location>
</feature>
<dbReference type="GO" id="GO:0004252">
    <property type="term" value="F:serine-type endopeptidase activity"/>
    <property type="evidence" value="ECO:0007669"/>
    <property type="project" value="InterPro"/>
</dbReference>
<dbReference type="SUPFAM" id="SSF54897">
    <property type="entry name" value="Protease propeptides/inhibitors"/>
    <property type="match status" value="1"/>
</dbReference>
<reference evidence="8" key="1">
    <citation type="submission" date="2020-09" db="EMBL/GenBank/DDBJ databases">
        <title>Comparative genome analyses of four rice-infecting Rhizoctonia solani isolates reveal extensive enrichment of homogalacturonan modification genes.</title>
        <authorList>
            <person name="Lee D.-Y."/>
            <person name="Jeon J."/>
            <person name="Kim K.-T."/>
            <person name="Cheong K."/>
            <person name="Song H."/>
            <person name="Choi G."/>
            <person name="Ko J."/>
            <person name="Opiyo S.O."/>
            <person name="Zuo S."/>
            <person name="Madhav S."/>
            <person name="Lee Y.-H."/>
            <person name="Wang G.-L."/>
        </authorList>
    </citation>
    <scope>NUCLEOTIDE SEQUENCE</scope>
    <source>
        <strain evidence="8">AG1-IA YN-7</strain>
    </source>
</reference>
<organism evidence="8 9">
    <name type="scientific">Rhizoctonia solani</name>
    <dbReference type="NCBI Taxonomy" id="456999"/>
    <lineage>
        <taxon>Eukaryota</taxon>
        <taxon>Fungi</taxon>
        <taxon>Dikarya</taxon>
        <taxon>Basidiomycota</taxon>
        <taxon>Agaricomycotina</taxon>
        <taxon>Agaricomycetes</taxon>
        <taxon>Cantharellales</taxon>
        <taxon>Ceratobasidiaceae</taxon>
        <taxon>Rhizoctonia</taxon>
    </lineage>
</organism>
<dbReference type="CDD" id="cd04077">
    <property type="entry name" value="Peptidases_S8_PCSK9_ProteinaseK_like"/>
    <property type="match status" value="1"/>
</dbReference>
<dbReference type="Gene3D" id="3.40.50.200">
    <property type="entry name" value="Peptidase S8/S53 domain"/>
    <property type="match status" value="1"/>
</dbReference>
<dbReference type="EMBL" id="JACYCC010000038">
    <property type="protein sequence ID" value="KAF8678677.1"/>
    <property type="molecule type" value="Genomic_DNA"/>
</dbReference>
<evidence type="ECO:0000256" key="2">
    <source>
        <dbReference type="ARBA" id="ARBA00022670"/>
    </source>
</evidence>
<dbReference type="PANTHER" id="PTHR43806:SF58">
    <property type="entry name" value="ALKALINE PROTEASE 1-RELATED"/>
    <property type="match status" value="1"/>
</dbReference>
<comment type="caution">
    <text evidence="5">Lacks conserved residue(s) required for the propagation of feature annotation.</text>
</comment>
<dbReference type="SUPFAM" id="SSF52743">
    <property type="entry name" value="Subtilisin-like"/>
    <property type="match status" value="1"/>
</dbReference>
<comment type="similarity">
    <text evidence="1 5">Belongs to the peptidase S8 family.</text>
</comment>
<dbReference type="GO" id="GO:0006508">
    <property type="term" value="P:proteolysis"/>
    <property type="evidence" value="ECO:0007669"/>
    <property type="project" value="UniProtKB-KW"/>
</dbReference>
<feature type="domain" description="Peptidase S8/S53" evidence="7">
    <location>
        <begin position="262"/>
        <end position="443"/>
    </location>
</feature>
<gene>
    <name evidence="8" type="ORF">RHS04_04993</name>
</gene>
<keyword evidence="3" id="KW-0378">Hydrolase</keyword>
<comment type="caution">
    <text evidence="8">The sequence shown here is derived from an EMBL/GenBank/DDBJ whole genome shotgun (WGS) entry which is preliminary data.</text>
</comment>
<dbReference type="PROSITE" id="PS51892">
    <property type="entry name" value="SUBTILASE"/>
    <property type="match status" value="1"/>
</dbReference>
<evidence type="ECO:0000256" key="1">
    <source>
        <dbReference type="ARBA" id="ARBA00011073"/>
    </source>
</evidence>
<evidence type="ECO:0000313" key="8">
    <source>
        <dbReference type="EMBL" id="KAF8678677.1"/>
    </source>
</evidence>
<keyword evidence="4" id="KW-0720">Serine protease</keyword>
<dbReference type="Pfam" id="PF00082">
    <property type="entry name" value="Peptidase_S8"/>
    <property type="match status" value="1"/>
</dbReference>
<dbReference type="InterPro" id="IPR000209">
    <property type="entry name" value="Peptidase_S8/S53_dom"/>
</dbReference>
<dbReference type="PANTHER" id="PTHR43806">
    <property type="entry name" value="PEPTIDASE S8"/>
    <property type="match status" value="1"/>
</dbReference>
<evidence type="ECO:0000256" key="6">
    <source>
        <dbReference type="SAM" id="SignalP"/>
    </source>
</evidence>
<dbReference type="InterPro" id="IPR036852">
    <property type="entry name" value="Peptidase_S8/S53_dom_sf"/>
</dbReference>
<dbReference type="PROSITE" id="PS00138">
    <property type="entry name" value="SUBTILASE_SER"/>
    <property type="match status" value="1"/>
</dbReference>
<dbReference type="GO" id="GO:0005615">
    <property type="term" value="C:extracellular space"/>
    <property type="evidence" value="ECO:0007669"/>
    <property type="project" value="TreeGrafter"/>
</dbReference>
<protein>
    <submittedName>
        <fullName evidence="8">Peptidase</fullName>
    </submittedName>
</protein>
<dbReference type="Proteomes" id="UP000650582">
    <property type="component" value="Unassembled WGS sequence"/>
</dbReference>
<evidence type="ECO:0000259" key="7">
    <source>
        <dbReference type="Pfam" id="PF00082"/>
    </source>
</evidence>
<proteinExistence type="inferred from homology"/>
<evidence type="ECO:0000256" key="3">
    <source>
        <dbReference type="ARBA" id="ARBA00022801"/>
    </source>
</evidence>
<evidence type="ECO:0000256" key="5">
    <source>
        <dbReference type="PROSITE-ProRule" id="PRU01240"/>
    </source>
</evidence>
<keyword evidence="6" id="KW-0732">Signal</keyword>
<name>A0A8H7H616_9AGAM</name>
<dbReference type="InterPro" id="IPR050131">
    <property type="entry name" value="Peptidase_S8_subtilisin-like"/>
</dbReference>
<dbReference type="InterPro" id="IPR023828">
    <property type="entry name" value="Peptidase_S8_Ser-AS"/>
</dbReference>
<evidence type="ECO:0000313" key="9">
    <source>
        <dbReference type="Proteomes" id="UP000650582"/>
    </source>
</evidence>
<sequence length="457" mass="48717">MIIVPLLSLVLLAWSSNGLALPSVPFSGFKSTSQSFIVKLKPGHSCQSHFSRIKGSLNKVESSRAVHFDPRIFNGYAINLDDQATFKSLSLLDSVEYIEPDTEFYVTSLATQTDAPWGLHAITRSVSLQVLWLSLQTSLRAFDSSREHFSIQESFPDIDTIPFRFSTTRALGKALISTYLIAESIPITPILRIAWSTVPFLPVTQRQETFLVMVGFEVPARSSAEADRELTQLVKVPTLQVRKDPTVARSVRARYAGANHNMIGTAAGTRFGVAKQARVIDVKVITDTGRGFASDIIAGLSWAAAHANSTGRPSVFNLSLGGGTSTALDDAVMGVVNAGIHTIVAAGNADVDASGWSPARVPGVIAVGNVDINGVRSETSNYGSPVAVFAPGVNITSAGINGPNSSRVDSGTSMAAPHVAGLIAYLIGLEGQRTPSEMKTRLQALARVNVLSSIRKN</sequence>
<accession>A0A8H7H616</accession>
<dbReference type="AlphaFoldDB" id="A0A8H7H616"/>
<evidence type="ECO:0000256" key="4">
    <source>
        <dbReference type="ARBA" id="ARBA00022825"/>
    </source>
</evidence>